<feature type="transmembrane region" description="Helical" evidence="8">
    <location>
        <begin position="292"/>
        <end position="315"/>
    </location>
</feature>
<dbReference type="GO" id="GO:0005464">
    <property type="term" value="F:UDP-xylose transmembrane transporter activity"/>
    <property type="evidence" value="ECO:0007669"/>
    <property type="project" value="TreeGrafter"/>
</dbReference>
<feature type="transmembrane region" description="Helical" evidence="8">
    <location>
        <begin position="84"/>
        <end position="113"/>
    </location>
</feature>
<evidence type="ECO:0000256" key="6">
    <source>
        <dbReference type="ARBA" id="ARBA00023136"/>
    </source>
</evidence>
<evidence type="ECO:0000256" key="1">
    <source>
        <dbReference type="ARBA" id="ARBA00004127"/>
    </source>
</evidence>
<dbReference type="EMBL" id="LGTL01000013">
    <property type="protein sequence ID" value="KPA78645.1"/>
    <property type="molecule type" value="Genomic_DNA"/>
</dbReference>
<feature type="transmembrane region" description="Helical" evidence="8">
    <location>
        <begin position="322"/>
        <end position="341"/>
    </location>
</feature>
<keyword evidence="4 8" id="KW-0812">Transmembrane</keyword>
<dbReference type="PANTHER" id="PTHR10778:SF4">
    <property type="entry name" value="NUCLEOTIDE SUGAR TRANSPORTER SLC35B4"/>
    <property type="match status" value="1"/>
</dbReference>
<dbReference type="InterPro" id="IPR013657">
    <property type="entry name" value="SCL35B1-4/HUT1"/>
</dbReference>
<feature type="transmembrane region" description="Helical" evidence="8">
    <location>
        <begin position="133"/>
        <end position="153"/>
    </location>
</feature>
<gene>
    <name evidence="9" type="ORF">ABB37_06245</name>
</gene>
<feature type="transmembrane region" description="Helical" evidence="8">
    <location>
        <begin position="179"/>
        <end position="199"/>
    </location>
</feature>
<evidence type="ECO:0000256" key="5">
    <source>
        <dbReference type="ARBA" id="ARBA00022989"/>
    </source>
</evidence>
<feature type="region of interest" description="Disordered" evidence="7">
    <location>
        <begin position="346"/>
        <end position="368"/>
    </location>
</feature>
<evidence type="ECO:0000313" key="10">
    <source>
        <dbReference type="Proteomes" id="UP000037923"/>
    </source>
</evidence>
<protein>
    <submittedName>
        <fullName evidence="9">Uncharacterized protein</fullName>
    </submittedName>
</protein>
<dbReference type="GO" id="GO:0005789">
    <property type="term" value="C:endoplasmic reticulum membrane"/>
    <property type="evidence" value="ECO:0007669"/>
    <property type="project" value="TreeGrafter"/>
</dbReference>
<evidence type="ECO:0000256" key="2">
    <source>
        <dbReference type="ARBA" id="ARBA00022448"/>
    </source>
</evidence>
<evidence type="ECO:0000256" key="8">
    <source>
        <dbReference type="SAM" id="Phobius"/>
    </source>
</evidence>
<keyword evidence="6 8" id="KW-0472">Membrane</keyword>
<dbReference type="OMA" id="NPFTGWH"/>
<dbReference type="RefSeq" id="XP_015657084.1">
    <property type="nucleotide sequence ID" value="XM_015804510.1"/>
</dbReference>
<dbReference type="Proteomes" id="UP000037923">
    <property type="component" value="Unassembled WGS sequence"/>
</dbReference>
<feature type="compositionally biased region" description="Basic residues" evidence="7">
    <location>
        <begin position="358"/>
        <end position="368"/>
    </location>
</feature>
<accession>A0A0M9FYE7</accession>
<dbReference type="SUPFAM" id="SSF103481">
    <property type="entry name" value="Multidrug resistance efflux transporter EmrE"/>
    <property type="match status" value="1"/>
</dbReference>
<proteinExistence type="predicted"/>
<keyword evidence="3" id="KW-0762">Sugar transport</keyword>
<dbReference type="AlphaFoldDB" id="A0A0M9FYE7"/>
<evidence type="ECO:0000256" key="7">
    <source>
        <dbReference type="SAM" id="MobiDB-lite"/>
    </source>
</evidence>
<organism evidence="9 10">
    <name type="scientific">Leptomonas pyrrhocoris</name>
    <name type="common">Firebug parasite</name>
    <dbReference type="NCBI Taxonomy" id="157538"/>
    <lineage>
        <taxon>Eukaryota</taxon>
        <taxon>Discoba</taxon>
        <taxon>Euglenozoa</taxon>
        <taxon>Kinetoplastea</taxon>
        <taxon>Metakinetoplastina</taxon>
        <taxon>Trypanosomatida</taxon>
        <taxon>Trypanosomatidae</taxon>
        <taxon>Leishmaniinae</taxon>
        <taxon>Leptomonas</taxon>
    </lineage>
</organism>
<keyword evidence="5 8" id="KW-1133">Transmembrane helix</keyword>
<evidence type="ECO:0000313" key="9">
    <source>
        <dbReference type="EMBL" id="KPA78645.1"/>
    </source>
</evidence>
<sequence>MADVALGLGSVFCGCQANVFLLELIIKGSPDTFYALTCAQYVCVACFSLPLLLRLKEPCEDVEGAASMWPFCLRRTRISRRNTITLAVLAWAMSVANNVVFSFDVSVPLHATFRSSALMMNMLAGYLFLDRRFTLWQVLCALAICGGLIALTLEKTRKAQKESQAALASNTLLTPTWRGTLGVTILVSTTFCTAGLGVFQEYVYRDTRNREAARVARLPKTAQAKDDAPPVWAEALCASHLLAVPLFLLYPSRLFLEFSNIRSESQVHVLLNCLTQVVCIAGVYLMNQRTSAFALTLTLTLRKLATIVLSIFYFGHYRSFTLVEWIAMIGAMAAGTAYPFLPKAPPAEEPPSSVTASRRPHKAAASKS</sequence>
<dbReference type="GeneID" id="26906534"/>
<evidence type="ECO:0000256" key="3">
    <source>
        <dbReference type="ARBA" id="ARBA00022597"/>
    </source>
</evidence>
<dbReference type="VEuPathDB" id="TriTrypDB:LpyrH10_13_1900"/>
<name>A0A0M9FYE7_LEPPY</name>
<reference evidence="9 10" key="1">
    <citation type="submission" date="2015-07" db="EMBL/GenBank/DDBJ databases">
        <title>High-quality genome of monoxenous trypanosomatid Leptomonas pyrrhocoris.</title>
        <authorList>
            <person name="Flegontov P."/>
            <person name="Butenko A."/>
            <person name="Firsov S."/>
            <person name="Vlcek C."/>
            <person name="Logacheva M.D."/>
            <person name="Field M."/>
            <person name="Filatov D."/>
            <person name="Flegontova O."/>
            <person name="Gerasimov E."/>
            <person name="Jackson A.P."/>
            <person name="Kelly S."/>
            <person name="Opperdoes F."/>
            <person name="O'Reilly A."/>
            <person name="Votypka J."/>
            <person name="Yurchenko V."/>
            <person name="Lukes J."/>
        </authorList>
    </citation>
    <scope>NUCLEOTIDE SEQUENCE [LARGE SCALE GENOMIC DNA]</scope>
    <source>
        <strain evidence="9">H10</strain>
    </source>
</reference>
<dbReference type="Pfam" id="PF08449">
    <property type="entry name" value="UAA"/>
    <property type="match status" value="2"/>
</dbReference>
<dbReference type="GO" id="GO:0005462">
    <property type="term" value="F:UDP-N-acetylglucosamine transmembrane transporter activity"/>
    <property type="evidence" value="ECO:0007669"/>
    <property type="project" value="TreeGrafter"/>
</dbReference>
<feature type="transmembrane region" description="Helical" evidence="8">
    <location>
        <begin position="269"/>
        <end position="286"/>
    </location>
</feature>
<dbReference type="GO" id="GO:0000139">
    <property type="term" value="C:Golgi membrane"/>
    <property type="evidence" value="ECO:0007669"/>
    <property type="project" value="TreeGrafter"/>
</dbReference>
<comment type="caution">
    <text evidence="9">The sequence shown here is derived from an EMBL/GenBank/DDBJ whole genome shotgun (WGS) entry which is preliminary data.</text>
</comment>
<evidence type="ECO:0000256" key="4">
    <source>
        <dbReference type="ARBA" id="ARBA00022692"/>
    </source>
</evidence>
<dbReference type="OrthoDB" id="999962at2759"/>
<keyword evidence="2" id="KW-0813">Transport</keyword>
<dbReference type="InterPro" id="IPR037185">
    <property type="entry name" value="EmrE-like"/>
</dbReference>
<dbReference type="PANTHER" id="PTHR10778">
    <property type="entry name" value="SOLUTE CARRIER FAMILY 35 MEMBER B"/>
    <property type="match status" value="1"/>
</dbReference>
<keyword evidence="10" id="KW-1185">Reference proteome</keyword>
<comment type="subcellular location">
    <subcellularLocation>
        <location evidence="1">Endomembrane system</location>
        <topology evidence="1">Multi-pass membrane protein</topology>
    </subcellularLocation>
</comment>